<gene>
    <name evidence="7" type="ORF">FALBO_11583</name>
</gene>
<evidence type="ECO:0000256" key="2">
    <source>
        <dbReference type="ARBA" id="ARBA00008072"/>
    </source>
</evidence>
<dbReference type="InterPro" id="IPR020843">
    <property type="entry name" value="ER"/>
</dbReference>
<accession>A0A8H4P8T1</accession>
<sequence length="356" mass="37844">MATTQYAWAVVDFGKPLKKIEIPIPKPVGTEIVIKVTHCGVCHSDLHFWEGSYDLGDGKRMYIGDCGAALPRALGHEILGTVAELGPDVDADRLSVGSSWAVYPWVGCQECQHCKDEKDSMCMAQKSRGIFLDGGFAQYITIPHPRYLVDYGDVDPSVACTFGCSGLTVLSSIQKLMPLKPEEPILLIGAGGLGLAGISMLKALGHRNIITADITPEKRQAALDAGATAVVDSKAEDPLKEAIRVAGGPLAGAIDFVCNKQTSEFAMACIGKGRKVIAVGLAGGAMSLPLAPFIFLCKSFIGNITGDPQHLRDVADLAKRGKLSSIPITEVPWDQANQALQQLAEGKVTGRLVLIH</sequence>
<feature type="domain" description="Enoyl reductase (ER)" evidence="6">
    <location>
        <begin position="15"/>
        <end position="354"/>
    </location>
</feature>
<evidence type="ECO:0000313" key="8">
    <source>
        <dbReference type="Proteomes" id="UP000554235"/>
    </source>
</evidence>
<keyword evidence="5" id="KW-0560">Oxidoreductase</keyword>
<dbReference type="Gene3D" id="3.40.50.720">
    <property type="entry name" value="NAD(P)-binding Rossmann-like Domain"/>
    <property type="match status" value="1"/>
</dbReference>
<comment type="cofactor">
    <cofactor evidence="1">
        <name>Zn(2+)</name>
        <dbReference type="ChEBI" id="CHEBI:29105"/>
    </cofactor>
</comment>
<dbReference type="Pfam" id="PF08240">
    <property type="entry name" value="ADH_N"/>
    <property type="match status" value="1"/>
</dbReference>
<reference evidence="7 8" key="1">
    <citation type="submission" date="2020-01" db="EMBL/GenBank/DDBJ databases">
        <title>Identification and distribution of gene clusters putatively required for synthesis of sphingolipid metabolism inhibitors in phylogenetically diverse species of the filamentous fungus Fusarium.</title>
        <authorList>
            <person name="Kim H.-S."/>
            <person name="Busman M."/>
            <person name="Brown D.W."/>
            <person name="Divon H."/>
            <person name="Uhlig S."/>
            <person name="Proctor R.H."/>
        </authorList>
    </citation>
    <scope>NUCLEOTIDE SEQUENCE [LARGE SCALE GENOMIC DNA]</scope>
    <source>
        <strain evidence="7 8">NRRL 20459</strain>
    </source>
</reference>
<comment type="caution">
    <text evidence="7">The sequence shown here is derived from an EMBL/GenBank/DDBJ whole genome shotgun (WGS) entry which is preliminary data.</text>
</comment>
<dbReference type="Gene3D" id="3.90.180.10">
    <property type="entry name" value="Medium-chain alcohol dehydrogenases, catalytic domain"/>
    <property type="match status" value="1"/>
</dbReference>
<dbReference type="GO" id="GO:0004022">
    <property type="term" value="F:alcohol dehydrogenase (NAD+) activity"/>
    <property type="evidence" value="ECO:0007669"/>
    <property type="project" value="TreeGrafter"/>
</dbReference>
<dbReference type="EMBL" id="JAADYS010001685">
    <property type="protein sequence ID" value="KAF4461613.1"/>
    <property type="molecule type" value="Genomic_DNA"/>
</dbReference>
<comment type="similarity">
    <text evidence="2">Belongs to the zinc-containing alcohol dehydrogenase family.</text>
</comment>
<dbReference type="InterPro" id="IPR013149">
    <property type="entry name" value="ADH-like_C"/>
</dbReference>
<dbReference type="SUPFAM" id="SSF50129">
    <property type="entry name" value="GroES-like"/>
    <property type="match status" value="1"/>
</dbReference>
<dbReference type="CDD" id="cd08240">
    <property type="entry name" value="6_hydroxyhexanoate_dh_like"/>
    <property type="match status" value="1"/>
</dbReference>
<dbReference type="PANTHER" id="PTHR42940">
    <property type="entry name" value="ALCOHOL DEHYDROGENASE 1-RELATED"/>
    <property type="match status" value="1"/>
</dbReference>
<evidence type="ECO:0000313" key="7">
    <source>
        <dbReference type="EMBL" id="KAF4461613.1"/>
    </source>
</evidence>
<keyword evidence="8" id="KW-1185">Reference proteome</keyword>
<evidence type="ECO:0000259" key="6">
    <source>
        <dbReference type="SMART" id="SM00829"/>
    </source>
</evidence>
<dbReference type="AlphaFoldDB" id="A0A8H4P8T1"/>
<evidence type="ECO:0000256" key="5">
    <source>
        <dbReference type="ARBA" id="ARBA00023002"/>
    </source>
</evidence>
<keyword evidence="3" id="KW-0479">Metal-binding</keyword>
<organism evidence="7 8">
    <name type="scientific">Fusarium albosuccineum</name>
    <dbReference type="NCBI Taxonomy" id="1237068"/>
    <lineage>
        <taxon>Eukaryota</taxon>
        <taxon>Fungi</taxon>
        <taxon>Dikarya</taxon>
        <taxon>Ascomycota</taxon>
        <taxon>Pezizomycotina</taxon>
        <taxon>Sordariomycetes</taxon>
        <taxon>Hypocreomycetidae</taxon>
        <taxon>Hypocreales</taxon>
        <taxon>Nectriaceae</taxon>
        <taxon>Fusarium</taxon>
        <taxon>Fusarium decemcellulare species complex</taxon>
    </lineage>
</organism>
<dbReference type="GO" id="GO:0046872">
    <property type="term" value="F:metal ion binding"/>
    <property type="evidence" value="ECO:0007669"/>
    <property type="project" value="UniProtKB-KW"/>
</dbReference>
<dbReference type="OrthoDB" id="1879366at2759"/>
<dbReference type="SMART" id="SM00829">
    <property type="entry name" value="PKS_ER"/>
    <property type="match status" value="1"/>
</dbReference>
<dbReference type="InterPro" id="IPR036291">
    <property type="entry name" value="NAD(P)-bd_dom_sf"/>
</dbReference>
<evidence type="ECO:0000256" key="3">
    <source>
        <dbReference type="ARBA" id="ARBA00022723"/>
    </source>
</evidence>
<dbReference type="PANTHER" id="PTHR42940:SF8">
    <property type="entry name" value="VACUOLAR PROTEIN SORTING-ASSOCIATED PROTEIN 11"/>
    <property type="match status" value="1"/>
</dbReference>
<dbReference type="GO" id="GO:0005737">
    <property type="term" value="C:cytoplasm"/>
    <property type="evidence" value="ECO:0007669"/>
    <property type="project" value="TreeGrafter"/>
</dbReference>
<dbReference type="InterPro" id="IPR011032">
    <property type="entry name" value="GroES-like_sf"/>
</dbReference>
<dbReference type="InterPro" id="IPR013154">
    <property type="entry name" value="ADH-like_N"/>
</dbReference>
<dbReference type="Pfam" id="PF00107">
    <property type="entry name" value="ADH_zinc_N"/>
    <property type="match status" value="1"/>
</dbReference>
<proteinExistence type="inferred from homology"/>
<keyword evidence="4" id="KW-0862">Zinc</keyword>
<dbReference type="Proteomes" id="UP000554235">
    <property type="component" value="Unassembled WGS sequence"/>
</dbReference>
<evidence type="ECO:0000256" key="1">
    <source>
        <dbReference type="ARBA" id="ARBA00001947"/>
    </source>
</evidence>
<dbReference type="SUPFAM" id="SSF51735">
    <property type="entry name" value="NAD(P)-binding Rossmann-fold domains"/>
    <property type="match status" value="1"/>
</dbReference>
<name>A0A8H4P8T1_9HYPO</name>
<protein>
    <submittedName>
        <fullName evidence="7">NAD-dependent alcohol dehydrogenase</fullName>
    </submittedName>
</protein>
<evidence type="ECO:0000256" key="4">
    <source>
        <dbReference type="ARBA" id="ARBA00022833"/>
    </source>
</evidence>